<proteinExistence type="predicted"/>
<feature type="transmembrane region" description="Helical" evidence="1">
    <location>
        <begin position="7"/>
        <end position="26"/>
    </location>
</feature>
<keyword evidence="3" id="KW-1185">Reference proteome</keyword>
<dbReference type="Proteomes" id="UP000028194">
    <property type="component" value="Chromosome"/>
</dbReference>
<sequence length="119" mass="12848">MARHKEIPLWGWLAIIGYMVLADNLMPSPYEGWALVAGWFAAGALCLVNYGSCGRYHCKITGPGFLGLGILALLDTIGVVNLPAWVTFTTLIAVLAVGFGLEYRYKSKCGTCYAALDSK</sequence>
<feature type="transmembrane region" description="Helical" evidence="1">
    <location>
        <begin position="60"/>
        <end position="78"/>
    </location>
</feature>
<dbReference type="STRING" id="1459636.NTE_02674"/>
<reference evidence="2 3" key="1">
    <citation type="journal article" date="2014" name="PLoS ONE">
        <title>Genome Sequence of Candidatus Nitrososphaera evergladensis from Group I.1b Enriched from Everglades Soil Reveals Novel Genomic Features of the Ammonia-Oxidizing Archaea.</title>
        <authorList>
            <person name="Zhalnina K.V."/>
            <person name="Dias R."/>
            <person name="Leonard M.T."/>
            <person name="Dorr de Quadros P."/>
            <person name="Camargo F.A."/>
            <person name="Drew J.C."/>
            <person name="Farmerie W.G."/>
            <person name="Daroub S.H."/>
            <person name="Triplett E.W."/>
        </authorList>
    </citation>
    <scope>NUCLEOTIDE SEQUENCE [LARGE SCALE GENOMIC DNA]</scope>
    <source>
        <strain evidence="2 3">SR1</strain>
    </source>
</reference>
<evidence type="ECO:0000313" key="3">
    <source>
        <dbReference type="Proteomes" id="UP000028194"/>
    </source>
</evidence>
<dbReference type="EMBL" id="CP007174">
    <property type="protein sequence ID" value="AIF84717.1"/>
    <property type="molecule type" value="Genomic_DNA"/>
</dbReference>
<dbReference type="HOGENOM" id="CLU_166551_0_0_2"/>
<feature type="transmembrane region" description="Helical" evidence="1">
    <location>
        <begin position="32"/>
        <end position="53"/>
    </location>
</feature>
<accession>A0A075MVR6</accession>
<evidence type="ECO:0008006" key="4">
    <source>
        <dbReference type="Google" id="ProtNLM"/>
    </source>
</evidence>
<feature type="transmembrane region" description="Helical" evidence="1">
    <location>
        <begin position="84"/>
        <end position="101"/>
    </location>
</feature>
<keyword evidence="1" id="KW-1133">Transmembrane helix</keyword>
<gene>
    <name evidence="2" type="ORF">NTE_02674</name>
</gene>
<dbReference type="KEGG" id="nev:NTE_02674"/>
<name>A0A075MVR6_9ARCH</name>
<keyword evidence="1" id="KW-0812">Transmembrane</keyword>
<dbReference type="AlphaFoldDB" id="A0A075MVR6"/>
<evidence type="ECO:0000313" key="2">
    <source>
        <dbReference type="EMBL" id="AIF84717.1"/>
    </source>
</evidence>
<evidence type="ECO:0000256" key="1">
    <source>
        <dbReference type="SAM" id="Phobius"/>
    </source>
</evidence>
<keyword evidence="1" id="KW-0472">Membrane</keyword>
<organism evidence="2 3">
    <name type="scientific">Candidatus Nitrososphaera evergladensis SR1</name>
    <dbReference type="NCBI Taxonomy" id="1459636"/>
    <lineage>
        <taxon>Archaea</taxon>
        <taxon>Nitrososphaerota</taxon>
        <taxon>Nitrososphaeria</taxon>
        <taxon>Nitrososphaerales</taxon>
        <taxon>Nitrososphaeraceae</taxon>
        <taxon>Nitrososphaera</taxon>
    </lineage>
</organism>
<protein>
    <recommendedName>
        <fullName evidence="4">SPW repeat protein</fullName>
    </recommendedName>
</protein>